<comment type="similarity">
    <text evidence="2 10">Belongs to the MCH family.</text>
</comment>
<organism evidence="11 12">
    <name type="scientific">Halodesulfurarchaeum formicicum</name>
    <dbReference type="NCBI Taxonomy" id="1873524"/>
    <lineage>
        <taxon>Archaea</taxon>
        <taxon>Methanobacteriati</taxon>
        <taxon>Methanobacteriota</taxon>
        <taxon>Stenosarchaea group</taxon>
        <taxon>Halobacteria</taxon>
        <taxon>Halobacteriales</taxon>
        <taxon>Halobacteriaceae</taxon>
        <taxon>Halodesulfurarchaeum</taxon>
    </lineage>
</organism>
<dbReference type="Pfam" id="PF02289">
    <property type="entry name" value="MCH"/>
    <property type="match status" value="1"/>
</dbReference>
<dbReference type="HAMAP" id="MF_00486">
    <property type="entry name" value="McH"/>
    <property type="match status" value="1"/>
</dbReference>
<keyword evidence="6 10" id="KW-0554">One-carbon metabolism</keyword>
<dbReference type="RefSeq" id="WP_070364287.1">
    <property type="nucleotide sequence ID" value="NZ_CP016070.1"/>
</dbReference>
<keyword evidence="7 10" id="KW-0378">Hydrolase</keyword>
<dbReference type="EMBL" id="CP016070">
    <property type="protein sequence ID" value="AOW79524.1"/>
    <property type="molecule type" value="Genomic_DNA"/>
</dbReference>
<gene>
    <name evidence="10" type="primary">mch</name>
    <name evidence="11" type="ORF">HTSR_0323</name>
</gene>
<accession>A0A1D8S2D5</accession>
<evidence type="ECO:0000256" key="6">
    <source>
        <dbReference type="ARBA" id="ARBA00022563"/>
    </source>
</evidence>
<dbReference type="Gene3D" id="3.10.340.11">
    <property type="entry name" value="Methenyltetrahydromethanopterin Cyclohydrolase, Chain A, domain 1"/>
    <property type="match status" value="1"/>
</dbReference>
<dbReference type="GeneID" id="29828336"/>
<comment type="subcellular location">
    <subcellularLocation>
        <location evidence="1 10">Cytoplasm</location>
    </subcellularLocation>
</comment>
<dbReference type="STRING" id="1873524.HSR6_0309"/>
<evidence type="ECO:0000256" key="4">
    <source>
        <dbReference type="ARBA" id="ARBA00020597"/>
    </source>
</evidence>
<dbReference type="AlphaFoldDB" id="A0A1D8S2D5"/>
<reference evidence="11 12" key="1">
    <citation type="submission" date="2016-06" db="EMBL/GenBank/DDBJ databases">
        <title>Discovery of anaerobic lithoheterotrophic haloarchaeon capable of sulfur respiration by hydrogen and formate.</title>
        <authorList>
            <person name="Sorokin D.Y."/>
            <person name="Kublanov I.V."/>
            <person name="Roman P."/>
            <person name="Sinninghe Damste J.S."/>
            <person name="Golyshin P.N."/>
            <person name="Rojo D."/>
            <person name="Ciordia S."/>
            <person name="Mena Md.C."/>
            <person name="Ferrer M."/>
            <person name="Smedile F."/>
            <person name="Messina E."/>
            <person name="La Cono V."/>
            <person name="Yakimov M.M."/>
        </authorList>
    </citation>
    <scope>NUCLEOTIDE SEQUENCE [LARGE SCALE GENOMIC DNA]</scope>
    <source>
        <strain evidence="11 12">HTSR1</strain>
    </source>
</reference>
<evidence type="ECO:0000313" key="12">
    <source>
        <dbReference type="Proteomes" id="UP000185608"/>
    </source>
</evidence>
<proteinExistence type="inferred from homology"/>
<dbReference type="KEGG" id="halh:HTSR_0323"/>
<evidence type="ECO:0000256" key="10">
    <source>
        <dbReference type="HAMAP-Rule" id="MF_00486"/>
    </source>
</evidence>
<evidence type="ECO:0000256" key="5">
    <source>
        <dbReference type="ARBA" id="ARBA00022490"/>
    </source>
</evidence>
<evidence type="ECO:0000256" key="3">
    <source>
        <dbReference type="ARBA" id="ARBA00012765"/>
    </source>
</evidence>
<dbReference type="NCBIfam" id="TIGR03120">
    <property type="entry name" value="one_C_mch"/>
    <property type="match status" value="1"/>
</dbReference>
<evidence type="ECO:0000256" key="8">
    <source>
        <dbReference type="ARBA" id="ARBA00030468"/>
    </source>
</evidence>
<dbReference type="EC" id="3.5.4.27" evidence="3 10"/>
<dbReference type="Proteomes" id="UP000185608">
    <property type="component" value="Chromosome"/>
</dbReference>
<dbReference type="Gene3D" id="3.30.1030.10">
    <property type="entry name" value="Methenyltetrahydromethanopterin Cyclohydrolase, Chain A, domain 2"/>
    <property type="match status" value="1"/>
</dbReference>
<evidence type="ECO:0000256" key="2">
    <source>
        <dbReference type="ARBA" id="ARBA00006902"/>
    </source>
</evidence>
<protein>
    <recommendedName>
        <fullName evidence="4 10">Methenyltetrahydromethanopterin cyclohydrolase</fullName>
        <ecNumber evidence="3 10">3.5.4.27</ecNumber>
    </recommendedName>
    <alternativeName>
        <fullName evidence="8 10">Methenyl-H4MPT cyclohydrolase</fullName>
    </alternativeName>
</protein>
<dbReference type="GO" id="GO:0005737">
    <property type="term" value="C:cytoplasm"/>
    <property type="evidence" value="ECO:0007669"/>
    <property type="project" value="UniProtKB-SubCell"/>
</dbReference>
<keyword evidence="5 10" id="KW-0963">Cytoplasm</keyword>
<dbReference type="PATRIC" id="fig|1855411.3.peg.320"/>
<dbReference type="InterPro" id="IPR003209">
    <property type="entry name" value="METHMP_CycHdrlase"/>
</dbReference>
<comment type="function">
    <text evidence="10">Catalyzes the hydrolysis of methenyl-H(4)MPT(+) to 5-formyl-H(4)MPT.</text>
</comment>
<dbReference type="GO" id="GO:0018759">
    <property type="term" value="F:methenyltetrahydromethanopterin cyclohydrolase activity"/>
    <property type="evidence" value="ECO:0007669"/>
    <property type="project" value="UniProtKB-UniRule"/>
</dbReference>
<sequence>MEPLNRMAIELADEALDFADELGVVPHELPSGATVIDFGIEADGGLEAGLLLTELQTAGLATVQTRMDTVAEFPRPHVELATDQPGLALLGSQKAGWELALSDFEGLGSGPARAQVAEETEYQRLEYAEAFDLSVLSVETDQQPTDSVAEHVAERAGVDPQAVYLPAYRTASLAGSVSGAGRAAELAVFRLFELGYDPTDVVTASGSAPVPPVAASEEAAMGRVNDAVVYGGDVHLTVREDDSVLADVASTAAVTYGEPFEAIYERVDWELSQIDPAVFGPARVTIDVLGGPTYTAGDRHESILASSFGLE</sequence>
<evidence type="ECO:0000313" key="11">
    <source>
        <dbReference type="EMBL" id="AOW79524.1"/>
    </source>
</evidence>
<evidence type="ECO:0000256" key="7">
    <source>
        <dbReference type="ARBA" id="ARBA00022801"/>
    </source>
</evidence>
<evidence type="ECO:0000256" key="1">
    <source>
        <dbReference type="ARBA" id="ARBA00004496"/>
    </source>
</evidence>
<dbReference type="SUPFAM" id="SSF56199">
    <property type="entry name" value="Methenyltetrahydromethanopterin cyclohydrolase"/>
    <property type="match status" value="1"/>
</dbReference>
<dbReference type="GO" id="GO:0006730">
    <property type="term" value="P:one-carbon metabolic process"/>
    <property type="evidence" value="ECO:0007669"/>
    <property type="project" value="UniProtKB-UniRule"/>
</dbReference>
<name>A0A1D8S2D5_9EURY</name>
<evidence type="ECO:0000256" key="9">
    <source>
        <dbReference type="ARBA" id="ARBA00048684"/>
    </source>
</evidence>
<comment type="catalytic activity">
    <reaction evidence="9 10">
        <text>5,10-methenyl-5,6,7,8-tetrahydromethanopterin + H2O = N(5)-formyl-5,6,7,8-tetrahydromethanopterin + H(+)</text>
        <dbReference type="Rhea" id="RHEA:19053"/>
        <dbReference type="ChEBI" id="CHEBI:15377"/>
        <dbReference type="ChEBI" id="CHEBI:15378"/>
        <dbReference type="ChEBI" id="CHEBI:58018"/>
        <dbReference type="ChEBI" id="CHEBI:58337"/>
        <dbReference type="EC" id="3.5.4.27"/>
    </reaction>
</comment>